<proteinExistence type="predicted"/>
<evidence type="ECO:0000313" key="1">
    <source>
        <dbReference type="EMBL" id="MED6179313.1"/>
    </source>
</evidence>
<comment type="caution">
    <text evidence="1">The sequence shown here is derived from an EMBL/GenBank/DDBJ whole genome shotgun (WGS) entry which is preliminary data.</text>
</comment>
<protein>
    <submittedName>
        <fullName evidence="1">Uncharacterized protein</fullName>
    </submittedName>
</protein>
<keyword evidence="2" id="KW-1185">Reference proteome</keyword>
<dbReference type="EMBL" id="JASCZI010165934">
    <property type="protein sequence ID" value="MED6179313.1"/>
    <property type="molecule type" value="Genomic_DNA"/>
</dbReference>
<feature type="non-terminal residue" evidence="1">
    <location>
        <position position="63"/>
    </location>
</feature>
<gene>
    <name evidence="1" type="ORF">PIB30_115962</name>
</gene>
<accession>A0ABU6W5M0</accession>
<organism evidence="1 2">
    <name type="scientific">Stylosanthes scabra</name>
    <dbReference type="NCBI Taxonomy" id="79078"/>
    <lineage>
        <taxon>Eukaryota</taxon>
        <taxon>Viridiplantae</taxon>
        <taxon>Streptophyta</taxon>
        <taxon>Embryophyta</taxon>
        <taxon>Tracheophyta</taxon>
        <taxon>Spermatophyta</taxon>
        <taxon>Magnoliopsida</taxon>
        <taxon>eudicotyledons</taxon>
        <taxon>Gunneridae</taxon>
        <taxon>Pentapetalae</taxon>
        <taxon>rosids</taxon>
        <taxon>fabids</taxon>
        <taxon>Fabales</taxon>
        <taxon>Fabaceae</taxon>
        <taxon>Papilionoideae</taxon>
        <taxon>50 kb inversion clade</taxon>
        <taxon>dalbergioids sensu lato</taxon>
        <taxon>Dalbergieae</taxon>
        <taxon>Pterocarpus clade</taxon>
        <taxon>Stylosanthes</taxon>
    </lineage>
</organism>
<evidence type="ECO:0000313" key="2">
    <source>
        <dbReference type="Proteomes" id="UP001341840"/>
    </source>
</evidence>
<reference evidence="1 2" key="1">
    <citation type="journal article" date="2023" name="Plants (Basel)">
        <title>Bridging the Gap: Combining Genomics and Transcriptomics Approaches to Understand Stylosanthes scabra, an Orphan Legume from the Brazilian Caatinga.</title>
        <authorList>
            <person name="Ferreira-Neto J.R.C."/>
            <person name="da Silva M.D."/>
            <person name="Binneck E."/>
            <person name="de Melo N.F."/>
            <person name="da Silva R.H."/>
            <person name="de Melo A.L.T.M."/>
            <person name="Pandolfi V."/>
            <person name="Bustamante F.O."/>
            <person name="Brasileiro-Vidal A.C."/>
            <person name="Benko-Iseppon A.M."/>
        </authorList>
    </citation>
    <scope>NUCLEOTIDE SEQUENCE [LARGE SCALE GENOMIC DNA]</scope>
    <source>
        <tissue evidence="1">Leaves</tissue>
    </source>
</reference>
<name>A0ABU6W5M0_9FABA</name>
<sequence>MHGSYSLSNWGPPILSAMQLKKGFKKGEVAYLALLQEETTSGGEDIPQEIKEVLEENKDVMPP</sequence>
<dbReference type="Proteomes" id="UP001341840">
    <property type="component" value="Unassembled WGS sequence"/>
</dbReference>